<dbReference type="EMBL" id="JAQQWK010000006">
    <property type="protein sequence ID" value="KAK8039418.1"/>
    <property type="molecule type" value="Genomic_DNA"/>
</dbReference>
<reference evidence="2 3" key="1">
    <citation type="submission" date="2023-01" db="EMBL/GenBank/DDBJ databases">
        <title>Analysis of 21 Apiospora genomes using comparative genomics revels a genus with tremendous synthesis potential of carbohydrate active enzymes and secondary metabolites.</title>
        <authorList>
            <person name="Sorensen T."/>
        </authorList>
    </citation>
    <scope>NUCLEOTIDE SEQUENCE [LARGE SCALE GENOMIC DNA]</scope>
    <source>
        <strain evidence="2 3">CBS 33761</strain>
    </source>
</reference>
<name>A0ABR1SYK6_9PEZI</name>
<organism evidence="2 3">
    <name type="scientific">Apiospora rasikravindrae</name>
    <dbReference type="NCBI Taxonomy" id="990691"/>
    <lineage>
        <taxon>Eukaryota</taxon>
        <taxon>Fungi</taxon>
        <taxon>Dikarya</taxon>
        <taxon>Ascomycota</taxon>
        <taxon>Pezizomycotina</taxon>
        <taxon>Sordariomycetes</taxon>
        <taxon>Xylariomycetidae</taxon>
        <taxon>Amphisphaeriales</taxon>
        <taxon>Apiosporaceae</taxon>
        <taxon>Apiospora</taxon>
    </lineage>
</organism>
<gene>
    <name evidence="2" type="ORF">PG993_007829</name>
</gene>
<keyword evidence="3" id="KW-1185">Reference proteome</keyword>
<feature type="region of interest" description="Disordered" evidence="1">
    <location>
        <begin position="1"/>
        <end position="22"/>
    </location>
</feature>
<evidence type="ECO:0000313" key="3">
    <source>
        <dbReference type="Proteomes" id="UP001444661"/>
    </source>
</evidence>
<protein>
    <submittedName>
        <fullName evidence="2">Uncharacterized protein</fullName>
    </submittedName>
</protein>
<evidence type="ECO:0000256" key="1">
    <source>
        <dbReference type="SAM" id="MobiDB-lite"/>
    </source>
</evidence>
<accession>A0ABR1SYK6</accession>
<comment type="caution">
    <text evidence="2">The sequence shown here is derived from an EMBL/GenBank/DDBJ whole genome shotgun (WGS) entry which is preliminary data.</text>
</comment>
<proteinExistence type="predicted"/>
<evidence type="ECO:0000313" key="2">
    <source>
        <dbReference type="EMBL" id="KAK8039418.1"/>
    </source>
</evidence>
<dbReference type="Proteomes" id="UP001444661">
    <property type="component" value="Unassembled WGS sequence"/>
</dbReference>
<sequence length="88" mass="9992">MNTGTSDLHDDPDANTRPQHGIFMDDRTKSELHTVRYVPYPDLTALESLVSSSTNVEEVTTRWECKHQMVPVLVIEAKPVFEPIRANL</sequence>